<keyword evidence="1" id="KW-0175">Coiled coil</keyword>
<dbReference type="EMBL" id="CAJJDP010000060">
    <property type="protein sequence ID" value="CAD8173132.1"/>
    <property type="molecule type" value="Genomic_DNA"/>
</dbReference>
<feature type="region of interest" description="Disordered" evidence="2">
    <location>
        <begin position="351"/>
        <end position="373"/>
    </location>
</feature>
<accession>A0A8S1VBK4</accession>
<protein>
    <submittedName>
        <fullName evidence="3">Uncharacterized protein</fullName>
    </submittedName>
</protein>
<evidence type="ECO:0000256" key="2">
    <source>
        <dbReference type="SAM" id="MobiDB-lite"/>
    </source>
</evidence>
<comment type="caution">
    <text evidence="3">The sequence shown here is derived from an EMBL/GenBank/DDBJ whole genome shotgun (WGS) entry which is preliminary data.</text>
</comment>
<evidence type="ECO:0000313" key="3">
    <source>
        <dbReference type="EMBL" id="CAD8173132.1"/>
    </source>
</evidence>
<gene>
    <name evidence="3" type="ORF">POCTA_138.1.T0610158</name>
</gene>
<dbReference type="OrthoDB" id="304822at2759"/>
<evidence type="ECO:0000256" key="1">
    <source>
        <dbReference type="SAM" id="Coils"/>
    </source>
</evidence>
<feature type="compositionally biased region" description="Low complexity" evidence="2">
    <location>
        <begin position="351"/>
        <end position="368"/>
    </location>
</feature>
<sequence>MDYESLKKILSSNNTYIGVKQYLEAVQQQRMDVMKVCADVIINCLSDQQGPHYPKFLCLKFINDLLELQEYEWIELTQKNILPILEDYAMFKKESKDDERGKMLFLSSTTSKKKYEQIKELEQVGLIFHRYTLESIWVWSKWFPIDTVAGKLSLYKIAQERLSIMNVKFPTLSYFTFERVINYQQIQRPPKELLDECAQVIKEHIQDGQKTDLALVQSILTKSYYTNKKHNLQTTKTYPQIWKNALDLMKQGNLGIEISNKLKSTSIVQMERKFLQASKNLGKSRGAFSNQLFNFTQVISEKEKLLSEINSHIMEKEQINNQLFEQKQKNQELKQEIERLKQQIYQKQILNNQQTTSQPNSNTASSQQESLKEQDKLLQKRELEIKKLQDINQHYEDVIKQLKNNINHLQQVHDLRDMEVFKLQQHKIDQELKYEEVQNQLITAQQQIKRQGEIIKQFQQQVNQLNEQSLVNYEKQSNQIQKALNDYAALGIINQQLKDENEQHKHEIQLHKNEIENLKECLLKLSKQQDQVHQVPALKLSQISTNKLEKPMSFYNAAHSQTNYEQFYQQNQTKQSQTINEFKQINRQQMNQNNF</sequence>
<dbReference type="Proteomes" id="UP000683925">
    <property type="component" value="Unassembled WGS sequence"/>
</dbReference>
<feature type="coiled-coil region" evidence="1">
    <location>
        <begin position="494"/>
        <end position="528"/>
    </location>
</feature>
<organism evidence="3 4">
    <name type="scientific">Paramecium octaurelia</name>
    <dbReference type="NCBI Taxonomy" id="43137"/>
    <lineage>
        <taxon>Eukaryota</taxon>
        <taxon>Sar</taxon>
        <taxon>Alveolata</taxon>
        <taxon>Ciliophora</taxon>
        <taxon>Intramacronucleata</taxon>
        <taxon>Oligohymenophorea</taxon>
        <taxon>Peniculida</taxon>
        <taxon>Parameciidae</taxon>
        <taxon>Paramecium</taxon>
    </lineage>
</organism>
<keyword evidence="4" id="KW-1185">Reference proteome</keyword>
<evidence type="ECO:0000313" key="4">
    <source>
        <dbReference type="Proteomes" id="UP000683925"/>
    </source>
</evidence>
<proteinExistence type="predicted"/>
<reference evidence="3" key="1">
    <citation type="submission" date="2021-01" db="EMBL/GenBank/DDBJ databases">
        <authorList>
            <consortium name="Genoscope - CEA"/>
            <person name="William W."/>
        </authorList>
    </citation>
    <scope>NUCLEOTIDE SEQUENCE</scope>
</reference>
<dbReference type="AlphaFoldDB" id="A0A8S1VBK4"/>
<name>A0A8S1VBK4_PAROT</name>
<dbReference type="OMA" id="AMFKKES"/>